<comment type="caution">
    <text evidence="1">The sequence shown here is derived from an EMBL/GenBank/DDBJ whole genome shotgun (WGS) entry which is preliminary data.</text>
</comment>
<name>A0ACB9JWV8_9ASTR</name>
<reference evidence="1 2" key="2">
    <citation type="journal article" date="2022" name="Mol. Ecol. Resour.">
        <title>The genomes of chicory, endive, great burdock and yacon provide insights into Asteraceae paleo-polyploidization history and plant inulin production.</title>
        <authorList>
            <person name="Fan W."/>
            <person name="Wang S."/>
            <person name="Wang H."/>
            <person name="Wang A."/>
            <person name="Jiang F."/>
            <person name="Liu H."/>
            <person name="Zhao H."/>
            <person name="Xu D."/>
            <person name="Zhang Y."/>
        </authorList>
    </citation>
    <scope>NUCLEOTIDE SEQUENCE [LARGE SCALE GENOMIC DNA]</scope>
    <source>
        <strain evidence="2">cv. Yunnan</strain>
        <tissue evidence="1">Leaves</tissue>
    </source>
</reference>
<dbReference type="Proteomes" id="UP001056120">
    <property type="component" value="Linkage Group LG02"/>
</dbReference>
<gene>
    <name evidence="1" type="ORF">L1987_05922</name>
</gene>
<evidence type="ECO:0000313" key="1">
    <source>
        <dbReference type="EMBL" id="KAI3824462.1"/>
    </source>
</evidence>
<dbReference type="EMBL" id="CM042019">
    <property type="protein sequence ID" value="KAI3824462.1"/>
    <property type="molecule type" value="Genomic_DNA"/>
</dbReference>
<keyword evidence="2" id="KW-1185">Reference proteome</keyword>
<evidence type="ECO:0000313" key="2">
    <source>
        <dbReference type="Proteomes" id="UP001056120"/>
    </source>
</evidence>
<reference evidence="2" key="1">
    <citation type="journal article" date="2022" name="Mol. Ecol. Resour.">
        <title>The genomes of chicory, endive, great burdock and yacon provide insights into Asteraceae palaeo-polyploidization history and plant inulin production.</title>
        <authorList>
            <person name="Fan W."/>
            <person name="Wang S."/>
            <person name="Wang H."/>
            <person name="Wang A."/>
            <person name="Jiang F."/>
            <person name="Liu H."/>
            <person name="Zhao H."/>
            <person name="Xu D."/>
            <person name="Zhang Y."/>
        </authorList>
    </citation>
    <scope>NUCLEOTIDE SEQUENCE [LARGE SCALE GENOMIC DNA]</scope>
    <source>
        <strain evidence="2">cv. Yunnan</strain>
    </source>
</reference>
<proteinExistence type="predicted"/>
<protein>
    <submittedName>
        <fullName evidence="1">Uncharacterized protein</fullName>
    </submittedName>
</protein>
<accession>A0ACB9JWV8</accession>
<organism evidence="1 2">
    <name type="scientific">Smallanthus sonchifolius</name>
    <dbReference type="NCBI Taxonomy" id="185202"/>
    <lineage>
        <taxon>Eukaryota</taxon>
        <taxon>Viridiplantae</taxon>
        <taxon>Streptophyta</taxon>
        <taxon>Embryophyta</taxon>
        <taxon>Tracheophyta</taxon>
        <taxon>Spermatophyta</taxon>
        <taxon>Magnoliopsida</taxon>
        <taxon>eudicotyledons</taxon>
        <taxon>Gunneridae</taxon>
        <taxon>Pentapetalae</taxon>
        <taxon>asterids</taxon>
        <taxon>campanulids</taxon>
        <taxon>Asterales</taxon>
        <taxon>Asteraceae</taxon>
        <taxon>Asteroideae</taxon>
        <taxon>Heliantheae alliance</taxon>
        <taxon>Millerieae</taxon>
        <taxon>Smallanthus</taxon>
    </lineage>
</organism>
<sequence>MDALKALSSLHCELKIMNAKNIQLTNSSGYLFVRCYLSAGNNKRVRVDSREVSPNGDICWNESFSLDCIGTKQSIDMITHGTIVLELRWRSNSFALFGRSQLVGRGEVSWIGAFESPNMEIERCVMMETKKKGVEAPSVRLAMKIVVPSSGGLVARKMNKWDESCECCHGDCCNNTYVDTEFFLIGGALDAF</sequence>